<dbReference type="PANTHER" id="PTHR12922:SF7">
    <property type="entry name" value="UBIQUINONE BIOSYNTHESIS PROTEIN COQ4 HOMOLOG, MITOCHONDRIAL"/>
    <property type="match status" value="1"/>
</dbReference>
<gene>
    <name evidence="1" type="ORF">F0M18_07445</name>
</gene>
<dbReference type="InterPro" id="IPR007715">
    <property type="entry name" value="Coq4"/>
</dbReference>
<organism evidence="1 2">
    <name type="scientific">Pseudohalioglobus sediminis</name>
    <dbReference type="NCBI Taxonomy" id="2606449"/>
    <lineage>
        <taxon>Bacteria</taxon>
        <taxon>Pseudomonadati</taxon>
        <taxon>Pseudomonadota</taxon>
        <taxon>Gammaproteobacteria</taxon>
        <taxon>Cellvibrionales</taxon>
        <taxon>Halieaceae</taxon>
        <taxon>Pseudohalioglobus</taxon>
    </lineage>
</organism>
<evidence type="ECO:0008006" key="3">
    <source>
        <dbReference type="Google" id="ProtNLM"/>
    </source>
</evidence>
<dbReference type="Pfam" id="PF05019">
    <property type="entry name" value="Coq4"/>
    <property type="match status" value="1"/>
</dbReference>
<proteinExistence type="predicted"/>
<keyword evidence="2" id="KW-1185">Reference proteome</keyword>
<dbReference type="PANTHER" id="PTHR12922">
    <property type="entry name" value="UBIQUINONE BIOSYNTHESIS PROTEIN"/>
    <property type="match status" value="1"/>
</dbReference>
<comment type="caution">
    <text evidence="1">The sequence shown here is derived from an EMBL/GenBank/DDBJ whole genome shotgun (WGS) entry which is preliminary data.</text>
</comment>
<dbReference type="AlphaFoldDB" id="A0A5B0X1T8"/>
<evidence type="ECO:0000313" key="2">
    <source>
        <dbReference type="Proteomes" id="UP000323708"/>
    </source>
</evidence>
<evidence type="ECO:0000313" key="1">
    <source>
        <dbReference type="EMBL" id="KAA1192497.1"/>
    </source>
</evidence>
<accession>A0A5B0X1T8</accession>
<reference evidence="1 2" key="1">
    <citation type="submission" date="2019-09" db="EMBL/GenBank/DDBJ databases">
        <authorList>
            <person name="Chen X.-Y."/>
        </authorList>
    </citation>
    <scope>NUCLEOTIDE SEQUENCE [LARGE SCALE GENOMIC DNA]</scope>
    <source>
        <strain evidence="1 2">NY5</strain>
    </source>
</reference>
<sequence length="235" mass="26730">MSNAIDRHFAEKLLLTFDNPDEHGVHFLFNEWWRHAPAAVTQQYLEAFRSVPEAEAFLASGYYADPLDLDTLAGYRHETLGHSYYHFIVDNGLEAKIATNYRMLHEHMESSGALDGMPEEFKYAIIRGFQIHDFMHLLTGYDPDGPGEIALQAFTLAQMHFPYMAMWMSVLTTRMTFLEPDSIPTVMDNIAEGWQFGNRAGNIAFLEYEKMLDRPLLDIRREYGIDPAGGGALAG</sequence>
<name>A0A5B0X1T8_9GAMM</name>
<protein>
    <recommendedName>
        <fullName evidence="3">Ubiquinone biosynthesis protein</fullName>
    </recommendedName>
</protein>
<dbReference type="RefSeq" id="WP_149610790.1">
    <property type="nucleotide sequence ID" value="NZ_VTUX01000003.1"/>
</dbReference>
<dbReference type="Proteomes" id="UP000323708">
    <property type="component" value="Unassembled WGS sequence"/>
</dbReference>
<dbReference type="EMBL" id="VTUX01000003">
    <property type="protein sequence ID" value="KAA1192497.1"/>
    <property type="molecule type" value="Genomic_DNA"/>
</dbReference>
<dbReference type="GO" id="GO:0006744">
    <property type="term" value="P:ubiquinone biosynthetic process"/>
    <property type="evidence" value="ECO:0007669"/>
    <property type="project" value="InterPro"/>
</dbReference>